<sequence>MRWKFLLRPGWLALIGFVLLFSAACLWILAPWQFRQDERRETQNSAITGSLETEAVDYETALPPGTDPAAKQWLVVKLTGRYLPEAETLVRLRKAEGKAAFEVLTPLRTDSGQTVIVNRGYIKVQQGTKPVAYDAAPSGQVTVIGRVRGSEIDPGRQDVLDQDGKRQIYTIDPTVLGKAVGLDLRPGYVQLNEGQPGVLGLLPLPKLEAGPFFSYALQWIAFGLMAPVGLGFLLWREAHPESEEDDEDEPDEDDDADSDPVPTPAPQTADRYGGRR</sequence>
<evidence type="ECO:0000256" key="4">
    <source>
        <dbReference type="ARBA" id="ARBA00022989"/>
    </source>
</evidence>
<evidence type="ECO:0000256" key="7">
    <source>
        <dbReference type="SAM" id="MobiDB-lite"/>
    </source>
</evidence>
<accession>A0A7W7CB06</accession>
<evidence type="ECO:0000256" key="2">
    <source>
        <dbReference type="ARBA" id="ARBA00007165"/>
    </source>
</evidence>
<comment type="caution">
    <text evidence="6">Lacks conserved residue(s) required for the propagation of feature annotation.</text>
</comment>
<evidence type="ECO:0000256" key="1">
    <source>
        <dbReference type="ARBA" id="ARBA00004370"/>
    </source>
</evidence>
<dbReference type="PROSITE" id="PS50895">
    <property type="entry name" value="SURF1"/>
    <property type="match status" value="1"/>
</dbReference>
<evidence type="ECO:0000256" key="6">
    <source>
        <dbReference type="RuleBase" id="RU363076"/>
    </source>
</evidence>
<gene>
    <name evidence="8" type="ORF">HNR67_002681</name>
</gene>
<proteinExistence type="inferred from homology"/>
<dbReference type="EMBL" id="JACHMH010000001">
    <property type="protein sequence ID" value="MBB4676563.1"/>
    <property type="molecule type" value="Genomic_DNA"/>
</dbReference>
<dbReference type="RefSeq" id="WP_185002377.1">
    <property type="nucleotide sequence ID" value="NZ_BAAAUI010000015.1"/>
</dbReference>
<organism evidence="8 9">
    <name type="scientific">Crossiella cryophila</name>
    <dbReference type="NCBI Taxonomy" id="43355"/>
    <lineage>
        <taxon>Bacteria</taxon>
        <taxon>Bacillati</taxon>
        <taxon>Actinomycetota</taxon>
        <taxon>Actinomycetes</taxon>
        <taxon>Pseudonocardiales</taxon>
        <taxon>Pseudonocardiaceae</taxon>
        <taxon>Crossiella</taxon>
    </lineage>
</organism>
<dbReference type="Proteomes" id="UP000533598">
    <property type="component" value="Unassembled WGS sequence"/>
</dbReference>
<dbReference type="AlphaFoldDB" id="A0A7W7CB06"/>
<evidence type="ECO:0000313" key="9">
    <source>
        <dbReference type="Proteomes" id="UP000533598"/>
    </source>
</evidence>
<keyword evidence="3 6" id="KW-0812">Transmembrane</keyword>
<dbReference type="PROSITE" id="PS51257">
    <property type="entry name" value="PROKAR_LIPOPROTEIN"/>
    <property type="match status" value="1"/>
</dbReference>
<dbReference type="PANTHER" id="PTHR23427:SF2">
    <property type="entry name" value="SURFEIT LOCUS PROTEIN 1"/>
    <property type="match status" value="1"/>
</dbReference>
<dbReference type="InterPro" id="IPR045214">
    <property type="entry name" value="Surf1/Surf4"/>
</dbReference>
<reference evidence="8 9" key="1">
    <citation type="submission" date="2020-08" db="EMBL/GenBank/DDBJ databases">
        <title>Sequencing the genomes of 1000 actinobacteria strains.</title>
        <authorList>
            <person name="Klenk H.-P."/>
        </authorList>
    </citation>
    <scope>NUCLEOTIDE SEQUENCE [LARGE SCALE GENOMIC DNA]</scope>
    <source>
        <strain evidence="8 9">DSM 44230</strain>
    </source>
</reference>
<feature type="compositionally biased region" description="Acidic residues" evidence="7">
    <location>
        <begin position="242"/>
        <end position="258"/>
    </location>
</feature>
<evidence type="ECO:0000313" key="8">
    <source>
        <dbReference type="EMBL" id="MBB4676563.1"/>
    </source>
</evidence>
<name>A0A7W7CB06_9PSEU</name>
<dbReference type="PANTHER" id="PTHR23427">
    <property type="entry name" value="SURFEIT LOCUS PROTEIN"/>
    <property type="match status" value="1"/>
</dbReference>
<dbReference type="Pfam" id="PF02104">
    <property type="entry name" value="SURF1"/>
    <property type="match status" value="1"/>
</dbReference>
<comment type="subcellular location">
    <subcellularLocation>
        <location evidence="6">Cell membrane</location>
        <topology evidence="6">Multi-pass membrane protein</topology>
    </subcellularLocation>
    <subcellularLocation>
        <location evidence="1">Membrane</location>
    </subcellularLocation>
</comment>
<comment type="similarity">
    <text evidence="2 6">Belongs to the SURF1 family.</text>
</comment>
<keyword evidence="6" id="KW-1003">Cell membrane</keyword>
<protein>
    <recommendedName>
        <fullName evidence="6">SURF1-like protein</fullName>
    </recommendedName>
</protein>
<dbReference type="InterPro" id="IPR002994">
    <property type="entry name" value="Surf1/Shy1"/>
</dbReference>
<evidence type="ECO:0000256" key="3">
    <source>
        <dbReference type="ARBA" id="ARBA00022692"/>
    </source>
</evidence>
<keyword evidence="4 6" id="KW-1133">Transmembrane helix</keyword>
<comment type="caution">
    <text evidence="8">The sequence shown here is derived from an EMBL/GenBank/DDBJ whole genome shotgun (WGS) entry which is preliminary data.</text>
</comment>
<dbReference type="GO" id="GO:0005886">
    <property type="term" value="C:plasma membrane"/>
    <property type="evidence" value="ECO:0007669"/>
    <property type="project" value="UniProtKB-SubCell"/>
</dbReference>
<feature type="region of interest" description="Disordered" evidence="7">
    <location>
        <begin position="239"/>
        <end position="276"/>
    </location>
</feature>
<dbReference type="CDD" id="cd06662">
    <property type="entry name" value="SURF1"/>
    <property type="match status" value="1"/>
</dbReference>
<keyword evidence="9" id="KW-1185">Reference proteome</keyword>
<keyword evidence="5 6" id="KW-0472">Membrane</keyword>
<feature type="transmembrane region" description="Helical" evidence="6">
    <location>
        <begin position="12"/>
        <end position="30"/>
    </location>
</feature>
<evidence type="ECO:0000256" key="5">
    <source>
        <dbReference type="ARBA" id="ARBA00023136"/>
    </source>
</evidence>